<feature type="transmembrane region" description="Helical" evidence="1">
    <location>
        <begin position="174"/>
        <end position="192"/>
    </location>
</feature>
<sequence>MTENLAIECAKLRRSRVLIFGLGLTASIVLFTSMGLMRTGKIDSFMDDPTRNWSMHLIGYVMALSLLAPVQLALLASRAVDPEHLAGGWQLNAVAGTWPGTLLRRKFLVFSGILLLLRVIELGAVLAAPMVLGAPVAPPEVLRSWLLTGLGVCGTSVAMLALLMWLAARFESQLVVLGVGVTGGFLGIWAMLSPPWLSAINPFGYFAVLTPYTFTDSGVAPVQQGWLQWALYLALSGIAFVVLTRRLNSREY</sequence>
<protein>
    <submittedName>
        <fullName evidence="2">ABC-2 family transporter protein</fullName>
    </submittedName>
</protein>
<feature type="transmembrane region" description="Helical" evidence="1">
    <location>
        <begin position="144"/>
        <end position="167"/>
    </location>
</feature>
<evidence type="ECO:0000256" key="1">
    <source>
        <dbReference type="SAM" id="Phobius"/>
    </source>
</evidence>
<feature type="transmembrane region" description="Helical" evidence="1">
    <location>
        <begin position="226"/>
        <end position="244"/>
    </location>
</feature>
<gene>
    <name evidence="2" type="ORF">CEPID_00380</name>
</gene>
<dbReference type="EMBL" id="CP011541">
    <property type="protein sequence ID" value="AKK01970.1"/>
    <property type="molecule type" value="Genomic_DNA"/>
</dbReference>
<proteinExistence type="predicted"/>
<feature type="transmembrane region" description="Helical" evidence="1">
    <location>
        <begin position="57"/>
        <end position="76"/>
    </location>
</feature>
<dbReference type="OrthoDB" id="4407386at2"/>
<accession>A0A0G3GN40</accession>
<dbReference type="KEGG" id="cei:CEPID_00380"/>
<dbReference type="Proteomes" id="UP000035368">
    <property type="component" value="Chromosome"/>
</dbReference>
<feature type="transmembrane region" description="Helical" evidence="1">
    <location>
        <begin position="17"/>
        <end position="37"/>
    </location>
</feature>
<organism evidence="2 3">
    <name type="scientific">Corynebacterium epidermidicanis</name>
    <dbReference type="NCBI Taxonomy" id="1050174"/>
    <lineage>
        <taxon>Bacteria</taxon>
        <taxon>Bacillati</taxon>
        <taxon>Actinomycetota</taxon>
        <taxon>Actinomycetes</taxon>
        <taxon>Mycobacteriales</taxon>
        <taxon>Corynebacteriaceae</taxon>
        <taxon>Corynebacterium</taxon>
    </lineage>
</organism>
<name>A0A0G3GN40_9CORY</name>
<keyword evidence="1" id="KW-1133">Transmembrane helix</keyword>
<dbReference type="AlphaFoldDB" id="A0A0G3GN40"/>
<feature type="transmembrane region" description="Helical" evidence="1">
    <location>
        <begin position="107"/>
        <end position="132"/>
    </location>
</feature>
<reference evidence="2 3" key="1">
    <citation type="submission" date="2015-05" db="EMBL/GenBank/DDBJ databases">
        <title>Complete genome sequence of Corynebacterium epidermidicanis DSM 45586, isolated from the skin of a dog suffering from pruritus.</title>
        <authorList>
            <person name="Ruckert C."/>
            <person name="Albersmeier A."/>
            <person name="Winkler A."/>
            <person name="Tauch A."/>
        </authorList>
    </citation>
    <scope>NUCLEOTIDE SEQUENCE [LARGE SCALE GENOMIC DNA]</scope>
    <source>
        <strain evidence="2 3">DSM 45586</strain>
    </source>
</reference>
<keyword evidence="1" id="KW-0472">Membrane</keyword>
<evidence type="ECO:0000313" key="3">
    <source>
        <dbReference type="Proteomes" id="UP000035368"/>
    </source>
</evidence>
<dbReference type="RefSeq" id="WP_047239282.1">
    <property type="nucleotide sequence ID" value="NZ_CP011541.1"/>
</dbReference>
<keyword evidence="1" id="KW-0812">Transmembrane</keyword>
<dbReference type="STRING" id="1050174.CEPID_00380"/>
<evidence type="ECO:0000313" key="2">
    <source>
        <dbReference type="EMBL" id="AKK01970.1"/>
    </source>
</evidence>
<dbReference type="Pfam" id="PF12730">
    <property type="entry name" value="ABC2_membrane_4"/>
    <property type="match status" value="1"/>
</dbReference>
<dbReference type="PATRIC" id="fig|1050174.4.peg.80"/>
<keyword evidence="3" id="KW-1185">Reference proteome</keyword>